<evidence type="ECO:0000256" key="3">
    <source>
        <dbReference type="ARBA" id="ARBA00022729"/>
    </source>
</evidence>
<evidence type="ECO:0000256" key="1">
    <source>
        <dbReference type="ARBA" id="ARBA00004479"/>
    </source>
</evidence>
<proteinExistence type="predicted"/>
<evidence type="ECO:0000313" key="8">
    <source>
        <dbReference type="Proteomes" id="UP000046393"/>
    </source>
</evidence>
<protein>
    <submittedName>
        <fullName evidence="9">J domain-containing protein</fullName>
    </submittedName>
</protein>
<dbReference type="PANTHER" id="PTHR31386">
    <property type="entry name" value="UNCHARACTERIZED PROTEIN KIAA2013"/>
    <property type="match status" value="1"/>
</dbReference>
<reference evidence="9" key="1">
    <citation type="submission" date="2017-02" db="UniProtKB">
        <authorList>
            <consortium name="WormBaseParasite"/>
        </authorList>
    </citation>
    <scope>IDENTIFICATION</scope>
</reference>
<accession>A0A0N5AIP9</accession>
<evidence type="ECO:0000256" key="7">
    <source>
        <dbReference type="SAM" id="Phobius"/>
    </source>
</evidence>
<dbReference type="PANTHER" id="PTHR31386:SF2">
    <property type="entry name" value="SIMILAR TO RIKEN CDNA 2510039O18"/>
    <property type="match status" value="1"/>
</dbReference>
<keyword evidence="6" id="KW-0325">Glycoprotein</keyword>
<sequence length="645" mass="72903">MLRRHWGGLEDVRKRLRQLMHFRRVVILILCLFFGLYFLISLFNSSPTITLNPCIANVLEEWRIPEELSLVSITPSRFPEFVGNGSLRFIGVGGNDDGALRIISPSTKVLSGKVGLFPIIDVSISSTSPAAEATVVDYRNGRLKMYYCFSVDGDCVCVTRTIYAHRTRPHVFVQDITTRNPTVSCILQEHAIMRKSIWTLKISALVSDQPVAIKLKAHLPKDWRQGESVDKTSAYSNVVTIDGTQYAIGVVCSYVPNEIVVQRKREENERFICVINYDNVKSNDQVGRENQMRLAVSKEFGDVLNTPAATLDSEHESGWHSVRNATIFYDLKVVSIKKTHETLNKVAFGISKSLAPGVLNPDIINATRYGLLSNVRAFLLENVISPEKKKELLALMYHRRESSCYSEHSTLVVPRTALWKITESVDDLVKVASVWFLTLEKSGCSNFVKAGATGVAQAFLLSLIAGKLTSLHLEIKLEPVDLHREITAEGIAISEIGRFSVSFKLDHENRPYMVASSTSQIYACDAGCFYPSEPLVNEHRVFPVKVTKPLTPILYVSENRFHLQQLRNTIHVVEVINAPPHEQELIALHKHGHRLGGLPVGFWIFLGTLVVIFHLFLFKLLYSEWKKADYTPYNYYLRQRYARTH</sequence>
<dbReference type="STRING" id="451379.A0A0N5AIP9"/>
<evidence type="ECO:0000313" key="9">
    <source>
        <dbReference type="WBParaSite" id="SMUV_0000430201-mRNA-1"/>
    </source>
</evidence>
<feature type="transmembrane region" description="Helical" evidence="7">
    <location>
        <begin position="21"/>
        <end position="43"/>
    </location>
</feature>
<name>A0A0N5AIP9_9BILA</name>
<evidence type="ECO:0000256" key="5">
    <source>
        <dbReference type="ARBA" id="ARBA00023136"/>
    </source>
</evidence>
<keyword evidence="5 7" id="KW-0472">Membrane</keyword>
<dbReference type="Pfam" id="PF10222">
    <property type="entry name" value="DUF2152"/>
    <property type="match status" value="1"/>
</dbReference>
<dbReference type="InterPro" id="IPR018795">
    <property type="entry name" value="K2013-like"/>
</dbReference>
<keyword evidence="2 7" id="KW-0812">Transmembrane</keyword>
<comment type="subcellular location">
    <subcellularLocation>
        <location evidence="1">Membrane</location>
        <topology evidence="1">Single-pass type I membrane protein</topology>
    </subcellularLocation>
</comment>
<evidence type="ECO:0000256" key="2">
    <source>
        <dbReference type="ARBA" id="ARBA00022692"/>
    </source>
</evidence>
<evidence type="ECO:0000256" key="6">
    <source>
        <dbReference type="ARBA" id="ARBA00023180"/>
    </source>
</evidence>
<dbReference type="AlphaFoldDB" id="A0A0N5AIP9"/>
<organism evidence="8 9">
    <name type="scientific">Syphacia muris</name>
    <dbReference type="NCBI Taxonomy" id="451379"/>
    <lineage>
        <taxon>Eukaryota</taxon>
        <taxon>Metazoa</taxon>
        <taxon>Ecdysozoa</taxon>
        <taxon>Nematoda</taxon>
        <taxon>Chromadorea</taxon>
        <taxon>Rhabditida</taxon>
        <taxon>Spirurina</taxon>
        <taxon>Oxyuridomorpha</taxon>
        <taxon>Oxyuroidea</taxon>
        <taxon>Oxyuridae</taxon>
        <taxon>Syphacia</taxon>
    </lineage>
</organism>
<keyword evidence="4 7" id="KW-1133">Transmembrane helix</keyword>
<dbReference type="Proteomes" id="UP000046393">
    <property type="component" value="Unplaced"/>
</dbReference>
<feature type="transmembrane region" description="Helical" evidence="7">
    <location>
        <begin position="600"/>
        <end position="622"/>
    </location>
</feature>
<dbReference type="WBParaSite" id="SMUV_0000430201-mRNA-1">
    <property type="protein sequence ID" value="SMUV_0000430201-mRNA-1"/>
    <property type="gene ID" value="SMUV_0000430201"/>
</dbReference>
<keyword evidence="8" id="KW-1185">Reference proteome</keyword>
<dbReference type="GO" id="GO:0016020">
    <property type="term" value="C:membrane"/>
    <property type="evidence" value="ECO:0007669"/>
    <property type="project" value="UniProtKB-SubCell"/>
</dbReference>
<keyword evidence="3" id="KW-0732">Signal</keyword>
<evidence type="ECO:0000256" key="4">
    <source>
        <dbReference type="ARBA" id="ARBA00022989"/>
    </source>
</evidence>